<keyword evidence="2" id="KW-1185">Reference proteome</keyword>
<dbReference type="Gene3D" id="3.30.530.20">
    <property type="match status" value="1"/>
</dbReference>
<sequence length="185" mass="20267">MFSAFLIVGLLIIAAAACLLVYTATRPNEFHIARSVTIEAPPEAIYPLINDLRRFNEWNPFAKSDPTINLTYGASSEGRDGSYVWNGSGRSGKGRMQITETVPPQRIAMSLQFEKPMKANNTVLFTLKPQDAATDVSWEMSGVSSYMQKLFGVCFNMEKMVGGEFDKGLNSLKVKVEKGDATGAA</sequence>
<evidence type="ECO:0000313" key="1">
    <source>
        <dbReference type="EMBL" id="PMS16623.1"/>
    </source>
</evidence>
<dbReference type="AlphaFoldDB" id="A0A2N7VHJ5"/>
<dbReference type="RefSeq" id="WP_102647671.1">
    <property type="nucleotide sequence ID" value="NZ_PNYA01000023.1"/>
</dbReference>
<proteinExistence type="predicted"/>
<dbReference type="InterPro" id="IPR019587">
    <property type="entry name" value="Polyketide_cyclase/dehydratase"/>
</dbReference>
<name>A0A2N7VHJ5_9BURK</name>
<gene>
    <name evidence="1" type="ORF">C0Z18_22540</name>
</gene>
<evidence type="ECO:0000313" key="2">
    <source>
        <dbReference type="Proteomes" id="UP000235616"/>
    </source>
</evidence>
<dbReference type="Pfam" id="PF10604">
    <property type="entry name" value="Polyketide_cyc2"/>
    <property type="match status" value="1"/>
</dbReference>
<protein>
    <submittedName>
        <fullName evidence="1">Polyketide cyclase</fullName>
    </submittedName>
</protein>
<dbReference type="CDD" id="cd07818">
    <property type="entry name" value="SRPBCC_1"/>
    <property type="match status" value="1"/>
</dbReference>
<dbReference type="OrthoDB" id="9807923at2"/>
<organism evidence="1 2">
    <name type="scientific">Trinickia dabaoshanensis</name>
    <dbReference type="NCBI Taxonomy" id="564714"/>
    <lineage>
        <taxon>Bacteria</taxon>
        <taxon>Pseudomonadati</taxon>
        <taxon>Pseudomonadota</taxon>
        <taxon>Betaproteobacteria</taxon>
        <taxon>Burkholderiales</taxon>
        <taxon>Burkholderiaceae</taxon>
        <taxon>Trinickia</taxon>
    </lineage>
</organism>
<accession>A0A2N7VHJ5</accession>
<dbReference type="SUPFAM" id="SSF55961">
    <property type="entry name" value="Bet v1-like"/>
    <property type="match status" value="1"/>
</dbReference>
<dbReference type="Proteomes" id="UP000235616">
    <property type="component" value="Unassembled WGS sequence"/>
</dbReference>
<dbReference type="EMBL" id="PNYA01000023">
    <property type="protein sequence ID" value="PMS16623.1"/>
    <property type="molecule type" value="Genomic_DNA"/>
</dbReference>
<dbReference type="InterPro" id="IPR023393">
    <property type="entry name" value="START-like_dom_sf"/>
</dbReference>
<comment type="caution">
    <text evidence="1">The sequence shown here is derived from an EMBL/GenBank/DDBJ whole genome shotgun (WGS) entry which is preliminary data.</text>
</comment>
<reference evidence="1 2" key="1">
    <citation type="submission" date="2018-01" db="EMBL/GenBank/DDBJ databases">
        <title>Whole genome analyses suggest that Burkholderia sensu lato contains two further novel genera in the rhizoxinica-symbiotica group Mycetohabitans gen. nov., and Trinickia gen. nov.: implications for the evolution of diazotrophy and nodulation in the Burkholderiaceae.</title>
        <authorList>
            <person name="Estrada-de los Santos P."/>
            <person name="Palmer M."/>
            <person name="Chavez-Ramirez B."/>
            <person name="Beukes C."/>
            <person name="Steenkamp E.T."/>
            <person name="Hirsch A.M."/>
            <person name="Manyaka P."/>
            <person name="Maluk M."/>
            <person name="Lafos M."/>
            <person name="Crook M."/>
            <person name="Gross E."/>
            <person name="Simon M.F."/>
            <person name="Bueno dos Reis Junior F."/>
            <person name="Poole P.S."/>
            <person name="Venter S.N."/>
            <person name="James E.K."/>
        </authorList>
    </citation>
    <scope>NUCLEOTIDE SEQUENCE [LARGE SCALE GENOMIC DNA]</scope>
    <source>
        <strain evidence="1 2">GIMN1.004</strain>
    </source>
</reference>